<accession>A0A2T5PDQ1</accession>
<evidence type="ECO:0008006" key="3">
    <source>
        <dbReference type="Google" id="ProtNLM"/>
    </source>
</evidence>
<organism evidence="1 2">
    <name type="scientific">Pseudomonas mangrovi</name>
    <dbReference type="NCBI Taxonomy" id="2161748"/>
    <lineage>
        <taxon>Bacteria</taxon>
        <taxon>Pseudomonadati</taxon>
        <taxon>Pseudomonadota</taxon>
        <taxon>Gammaproteobacteria</taxon>
        <taxon>Pseudomonadales</taxon>
        <taxon>Pseudomonadaceae</taxon>
        <taxon>Pseudomonas</taxon>
    </lineage>
</organism>
<dbReference type="PROSITE" id="PS51257">
    <property type="entry name" value="PROKAR_LIPOPROTEIN"/>
    <property type="match status" value="1"/>
</dbReference>
<evidence type="ECO:0000313" key="1">
    <source>
        <dbReference type="EMBL" id="PTU75827.1"/>
    </source>
</evidence>
<sequence>MKAWRALLVLTLVMLGGCLVTFENPIPPEQPAPLPLLGEWSGEDEWGEQRFLDVRLSGSNLYRAVSTIGSPDNPKGREETAFTVAQHGRRWYLCAGVPKKYGANFAIAGFELTRDNELVLYSLDVERILDELDAGTLQGRRVSLPEADGVLVSSPLEKVFEYLDDPANSGVFIEVARYQRVVD</sequence>
<dbReference type="OrthoDB" id="6990457at2"/>
<dbReference type="RefSeq" id="WP_108105443.1">
    <property type="nucleotide sequence ID" value="NZ_QASN01000006.1"/>
</dbReference>
<comment type="caution">
    <text evidence="1">The sequence shown here is derived from an EMBL/GenBank/DDBJ whole genome shotgun (WGS) entry which is preliminary data.</text>
</comment>
<keyword evidence="2" id="KW-1185">Reference proteome</keyword>
<dbReference type="AlphaFoldDB" id="A0A2T5PDQ1"/>
<evidence type="ECO:0000313" key="2">
    <source>
        <dbReference type="Proteomes" id="UP000244064"/>
    </source>
</evidence>
<reference evidence="1 2" key="1">
    <citation type="submission" date="2018-04" db="EMBL/GenBank/DDBJ databases">
        <title>Pseudomonas sp. nov., isolated from mangrove soil.</title>
        <authorList>
            <person name="Chen C."/>
        </authorList>
    </citation>
    <scope>NUCLEOTIDE SEQUENCE [LARGE SCALE GENOMIC DNA]</scope>
    <source>
        <strain evidence="1 2">TC-11</strain>
    </source>
</reference>
<proteinExistence type="predicted"/>
<gene>
    <name evidence="1" type="ORF">DBO85_03910</name>
</gene>
<dbReference type="Proteomes" id="UP000244064">
    <property type="component" value="Unassembled WGS sequence"/>
</dbReference>
<dbReference type="EMBL" id="QASN01000006">
    <property type="protein sequence ID" value="PTU75827.1"/>
    <property type="molecule type" value="Genomic_DNA"/>
</dbReference>
<name>A0A2T5PDQ1_9PSED</name>
<protein>
    <recommendedName>
        <fullName evidence="3">Lipoprotein</fullName>
    </recommendedName>
</protein>